<evidence type="ECO:0000313" key="4">
    <source>
        <dbReference type="EMBL" id="MBU9697224.1"/>
    </source>
</evidence>
<protein>
    <submittedName>
        <fullName evidence="4">DUF2062 domain-containing protein</fullName>
    </submittedName>
</protein>
<feature type="transmembrane region" description="Helical" evidence="2">
    <location>
        <begin position="46"/>
        <end position="73"/>
    </location>
</feature>
<dbReference type="Pfam" id="PF09835">
    <property type="entry name" value="DUF2062"/>
    <property type="match status" value="1"/>
</dbReference>
<evidence type="ECO:0000259" key="3">
    <source>
        <dbReference type="Pfam" id="PF09835"/>
    </source>
</evidence>
<organism evidence="4 5">
    <name type="scientific">Paragemmobacter amnigenus</name>
    <dbReference type="NCBI Taxonomy" id="2852097"/>
    <lineage>
        <taxon>Bacteria</taxon>
        <taxon>Pseudomonadati</taxon>
        <taxon>Pseudomonadota</taxon>
        <taxon>Alphaproteobacteria</taxon>
        <taxon>Rhodobacterales</taxon>
        <taxon>Paracoccaceae</taxon>
        <taxon>Paragemmobacter</taxon>
    </lineage>
</organism>
<keyword evidence="5" id="KW-1185">Reference proteome</keyword>
<keyword evidence="2" id="KW-0812">Transmembrane</keyword>
<feature type="domain" description="DUF2062" evidence="3">
    <location>
        <begin position="27"/>
        <end position="191"/>
    </location>
</feature>
<dbReference type="InterPro" id="IPR018639">
    <property type="entry name" value="DUF2062"/>
</dbReference>
<dbReference type="EMBL" id="JAAATX020000003">
    <property type="protein sequence ID" value="MBU9697224.1"/>
    <property type="molecule type" value="Genomic_DNA"/>
</dbReference>
<evidence type="ECO:0000313" key="5">
    <source>
        <dbReference type="Proteomes" id="UP000731907"/>
    </source>
</evidence>
<dbReference type="Proteomes" id="UP000731907">
    <property type="component" value="Unassembled WGS sequence"/>
</dbReference>
<accession>A0ABS6J0D4</accession>
<feature type="region of interest" description="Disordered" evidence="1">
    <location>
        <begin position="213"/>
        <end position="235"/>
    </location>
</feature>
<evidence type="ECO:0000256" key="2">
    <source>
        <dbReference type="SAM" id="Phobius"/>
    </source>
</evidence>
<name>A0ABS6J0D4_9RHOB</name>
<evidence type="ECO:0000256" key="1">
    <source>
        <dbReference type="SAM" id="MobiDB-lite"/>
    </source>
</evidence>
<sequence length="235" mass="26649">MVFKRRNPRTLWGWTREMVYPQGGFKRATQYVLHRMRRLPDSPHRIARGVFAGSIVGFLPLPGMQFIAAWLASRLMKGNLLAALLATFNTNPLTTPFFAVLAMTLGHWMLGIEKPLSPEYIGMAFANAGADLWYNVRALFGPEHTRWDGLLQFWHEIYVPYFLGALGPGLLLSLLFYWLTIPLVVAYQKARDAKSHERHERRRKLRETLAAAAAKLTHRNDPPQGTGDDDPPSAP</sequence>
<proteinExistence type="predicted"/>
<feature type="transmembrane region" description="Helical" evidence="2">
    <location>
        <begin position="160"/>
        <end position="187"/>
    </location>
</feature>
<gene>
    <name evidence="4" type="ORF">GU927_005115</name>
</gene>
<dbReference type="PANTHER" id="PTHR40547:SF1">
    <property type="entry name" value="SLL0298 PROTEIN"/>
    <property type="match status" value="1"/>
</dbReference>
<reference evidence="4 5" key="1">
    <citation type="submission" date="2021-06" db="EMBL/GenBank/DDBJ databases">
        <title>Rhodobacteraceae bacterium strain HSP-20.</title>
        <authorList>
            <person name="Chen W.-M."/>
        </authorList>
    </citation>
    <scope>NUCLEOTIDE SEQUENCE [LARGE SCALE GENOMIC DNA]</scope>
    <source>
        <strain evidence="4 5">HSP-20</strain>
    </source>
</reference>
<dbReference type="PANTHER" id="PTHR40547">
    <property type="entry name" value="SLL0298 PROTEIN"/>
    <property type="match status" value="1"/>
</dbReference>
<comment type="caution">
    <text evidence="4">The sequence shown here is derived from an EMBL/GenBank/DDBJ whole genome shotgun (WGS) entry which is preliminary data.</text>
</comment>
<keyword evidence="2" id="KW-1133">Transmembrane helix</keyword>
<keyword evidence="2" id="KW-0472">Membrane</keyword>